<dbReference type="GO" id="GO:0005615">
    <property type="term" value="C:extracellular space"/>
    <property type="evidence" value="ECO:0007669"/>
    <property type="project" value="TreeGrafter"/>
</dbReference>
<evidence type="ECO:0000256" key="1">
    <source>
        <dbReference type="SAM" id="SignalP"/>
    </source>
</evidence>
<accession>A0A285X7P9</accession>
<evidence type="ECO:0000313" key="4">
    <source>
        <dbReference type="Proteomes" id="UP000219193"/>
    </source>
</evidence>
<dbReference type="InterPro" id="IPR000782">
    <property type="entry name" value="FAS1_domain"/>
</dbReference>
<dbReference type="Gene3D" id="2.30.180.10">
    <property type="entry name" value="FAS1 domain"/>
    <property type="match status" value="2"/>
</dbReference>
<dbReference type="Pfam" id="PF02469">
    <property type="entry name" value="Fasciclin"/>
    <property type="match status" value="2"/>
</dbReference>
<dbReference type="AlphaFoldDB" id="A0A285X7P9"/>
<name>A0A285X7P9_9FLAO</name>
<dbReference type="SUPFAM" id="SSF82153">
    <property type="entry name" value="FAS1 domain"/>
    <property type="match status" value="2"/>
</dbReference>
<keyword evidence="4" id="KW-1185">Reference proteome</keyword>
<dbReference type="OrthoDB" id="9800666at2"/>
<dbReference type="PROSITE" id="PS51257">
    <property type="entry name" value="PROKAR_LIPOPROTEIN"/>
    <property type="match status" value="1"/>
</dbReference>
<dbReference type="Proteomes" id="UP000219193">
    <property type="component" value="Unassembled WGS sequence"/>
</dbReference>
<sequence>MKRFPNLAKFTTALFLFIGFTACSDDDDAVNPVVVETNTIADFVASNDDYSSLAAALDVTGLTSTLDGTQKYTVFAPDNDAFAAFLEDNNFATLNDVPVDLLTQVLLNHVQMGELMAADLSTGYIESMAVGGASEENLSMYINTDDGVMINGVATVTTANVEADNGVIHAVDAVIGLPTIVTFALADPTFDTLVAALTREEDFPFVGVLSQTGSPAPFTVFAPTNDAFMALLEELEMENLGDISSDVLASTLSYHVVAGANVRSTNLEDDMEVNTLAEEAFTINLGDSAVITDANERTSNIIATDVQANNGVIHVIDTVLLPTM</sequence>
<feature type="domain" description="FAS1" evidence="2">
    <location>
        <begin position="177"/>
        <end position="320"/>
    </location>
</feature>
<evidence type="ECO:0000313" key="3">
    <source>
        <dbReference type="EMBL" id="SOC81353.1"/>
    </source>
</evidence>
<dbReference type="RefSeq" id="WP_097057111.1">
    <property type="nucleotide sequence ID" value="NZ_OCMF01000004.1"/>
</dbReference>
<protein>
    <submittedName>
        <fullName evidence="3">Uncaracterized surface protein containing fasciclin (FAS1) repeats</fullName>
    </submittedName>
</protein>
<feature type="signal peptide" evidence="1">
    <location>
        <begin position="1"/>
        <end position="24"/>
    </location>
</feature>
<reference evidence="4" key="1">
    <citation type="submission" date="2017-09" db="EMBL/GenBank/DDBJ databases">
        <authorList>
            <person name="Varghese N."/>
            <person name="Submissions S."/>
        </authorList>
    </citation>
    <scope>NUCLEOTIDE SEQUENCE [LARGE SCALE GENOMIC DNA]</scope>
    <source>
        <strain evidence="4">CGMCC 1.12641</strain>
    </source>
</reference>
<organism evidence="3 4">
    <name type="scientific">Salinimicrobium sediminis</name>
    <dbReference type="NCBI Taxonomy" id="1343891"/>
    <lineage>
        <taxon>Bacteria</taxon>
        <taxon>Pseudomonadati</taxon>
        <taxon>Bacteroidota</taxon>
        <taxon>Flavobacteriia</taxon>
        <taxon>Flavobacteriales</taxon>
        <taxon>Flavobacteriaceae</taxon>
        <taxon>Salinimicrobium</taxon>
    </lineage>
</organism>
<dbReference type="PANTHER" id="PTHR10900:SF77">
    <property type="entry name" value="FI19380P1"/>
    <property type="match status" value="1"/>
</dbReference>
<dbReference type="PROSITE" id="PS50213">
    <property type="entry name" value="FAS1"/>
    <property type="match status" value="2"/>
</dbReference>
<dbReference type="InterPro" id="IPR036378">
    <property type="entry name" value="FAS1_dom_sf"/>
</dbReference>
<dbReference type="FunFam" id="2.30.180.10:FF:000032">
    <property type="entry name" value="Fasciclin domain-containing protein, putative"/>
    <property type="match status" value="1"/>
</dbReference>
<dbReference type="InterPro" id="IPR050904">
    <property type="entry name" value="Adhesion/Biosynth-related"/>
</dbReference>
<evidence type="ECO:0000259" key="2">
    <source>
        <dbReference type="PROSITE" id="PS50213"/>
    </source>
</evidence>
<feature type="domain" description="FAS1" evidence="2">
    <location>
        <begin position="37"/>
        <end position="175"/>
    </location>
</feature>
<dbReference type="SMART" id="SM00554">
    <property type="entry name" value="FAS1"/>
    <property type="match status" value="2"/>
</dbReference>
<dbReference type="PANTHER" id="PTHR10900">
    <property type="entry name" value="PERIOSTIN-RELATED"/>
    <property type="match status" value="1"/>
</dbReference>
<keyword evidence="1" id="KW-0732">Signal</keyword>
<gene>
    <name evidence="3" type="ORF">SAMN06296241_2928</name>
</gene>
<feature type="chain" id="PRO_5013193869" evidence="1">
    <location>
        <begin position="25"/>
        <end position="324"/>
    </location>
</feature>
<proteinExistence type="predicted"/>
<dbReference type="EMBL" id="OCMF01000004">
    <property type="protein sequence ID" value="SOC81353.1"/>
    <property type="molecule type" value="Genomic_DNA"/>
</dbReference>